<dbReference type="Pfam" id="PF03621">
    <property type="entry name" value="MbtH"/>
    <property type="match status" value="1"/>
</dbReference>
<dbReference type="InterPro" id="IPR005153">
    <property type="entry name" value="MbtH-like_dom"/>
</dbReference>
<dbReference type="AlphaFoldDB" id="A0A8J7WVK8"/>
<dbReference type="SUPFAM" id="SSF160582">
    <property type="entry name" value="MbtH-like"/>
    <property type="match status" value="1"/>
</dbReference>
<reference evidence="2" key="1">
    <citation type="submission" date="2021-04" db="EMBL/GenBank/DDBJ databases">
        <title>Genome based classification of Actinospica acidithermotolerans sp. nov., an actinobacterium isolated from an Indonesian hot spring.</title>
        <authorList>
            <person name="Kusuma A.B."/>
            <person name="Putra K.E."/>
            <person name="Nafisah S."/>
            <person name="Loh J."/>
            <person name="Nouioui I."/>
            <person name="Goodfellow M."/>
        </authorList>
    </citation>
    <scope>NUCLEOTIDE SEQUENCE</scope>
    <source>
        <strain evidence="2">DSM 45618</strain>
    </source>
</reference>
<sequence length="70" mass="8103">MAEHEAQRYKVVLNHEQQYSLWWADRDNPPGWLDEGTEGTREQCLDHVDRVWTDMRPLSVRGAARIGGAP</sequence>
<dbReference type="EMBL" id="JAGSXH010000111">
    <property type="protein sequence ID" value="MBS2965974.1"/>
    <property type="molecule type" value="Genomic_DNA"/>
</dbReference>
<evidence type="ECO:0000313" key="3">
    <source>
        <dbReference type="Proteomes" id="UP000677913"/>
    </source>
</evidence>
<organism evidence="2 3">
    <name type="scientific">Actinocrinis puniceicyclus</name>
    <dbReference type="NCBI Taxonomy" id="977794"/>
    <lineage>
        <taxon>Bacteria</taxon>
        <taxon>Bacillati</taxon>
        <taxon>Actinomycetota</taxon>
        <taxon>Actinomycetes</taxon>
        <taxon>Catenulisporales</taxon>
        <taxon>Actinospicaceae</taxon>
        <taxon>Actinocrinis</taxon>
    </lineage>
</organism>
<proteinExistence type="predicted"/>
<dbReference type="SMART" id="SM00923">
    <property type="entry name" value="MbtH"/>
    <property type="match status" value="1"/>
</dbReference>
<comment type="caution">
    <text evidence="2">The sequence shown here is derived from an EMBL/GenBank/DDBJ whole genome shotgun (WGS) entry which is preliminary data.</text>
</comment>
<dbReference type="RefSeq" id="WP_211470597.1">
    <property type="nucleotide sequence ID" value="NZ_JAGSXH010000111.1"/>
</dbReference>
<name>A0A8J7WVK8_9ACTN</name>
<evidence type="ECO:0000259" key="1">
    <source>
        <dbReference type="SMART" id="SM00923"/>
    </source>
</evidence>
<feature type="domain" description="MbtH-like" evidence="1">
    <location>
        <begin position="1"/>
        <end position="50"/>
    </location>
</feature>
<dbReference type="InterPro" id="IPR037407">
    <property type="entry name" value="MLP_fam"/>
</dbReference>
<dbReference type="Gene3D" id="3.90.820.10">
    <property type="entry name" value="Structural Genomics, Unknown Function 30-nov-00 1gh9 Mol_id"/>
    <property type="match status" value="1"/>
</dbReference>
<dbReference type="InterPro" id="IPR038020">
    <property type="entry name" value="MbtH-like_sf"/>
</dbReference>
<dbReference type="Proteomes" id="UP000677913">
    <property type="component" value="Unassembled WGS sequence"/>
</dbReference>
<dbReference type="PANTHER" id="PTHR38444">
    <property type="entry name" value="ENTEROBACTIN BIOSYNTHESIS PROTEIN YBDZ"/>
    <property type="match status" value="1"/>
</dbReference>
<dbReference type="PANTHER" id="PTHR38444:SF1">
    <property type="entry name" value="ENTEROBACTIN BIOSYNTHESIS PROTEIN YBDZ"/>
    <property type="match status" value="1"/>
</dbReference>
<dbReference type="GO" id="GO:0005829">
    <property type="term" value="C:cytosol"/>
    <property type="evidence" value="ECO:0007669"/>
    <property type="project" value="TreeGrafter"/>
</dbReference>
<evidence type="ECO:0000313" key="2">
    <source>
        <dbReference type="EMBL" id="MBS2965974.1"/>
    </source>
</evidence>
<keyword evidence="3" id="KW-1185">Reference proteome</keyword>
<protein>
    <submittedName>
        <fullName evidence="2">MbtH family protein</fullName>
    </submittedName>
</protein>
<gene>
    <name evidence="2" type="ORF">KGA66_23210</name>
</gene>
<dbReference type="GO" id="GO:0019290">
    <property type="term" value="P:siderophore biosynthetic process"/>
    <property type="evidence" value="ECO:0007669"/>
    <property type="project" value="TreeGrafter"/>
</dbReference>
<accession>A0A8J7WVK8</accession>